<feature type="domain" description="Putative auto-transporter adhesin head GIN" evidence="2">
    <location>
        <begin position="56"/>
        <end position="189"/>
    </location>
</feature>
<dbReference type="AlphaFoldDB" id="A0A8E1QZA2"/>
<dbReference type="Proteomes" id="UP000036951">
    <property type="component" value="Unassembled WGS sequence"/>
</dbReference>
<gene>
    <name evidence="3" type="ORF">ACU52_08100</name>
</gene>
<name>A0A8E1QZA2_9BACT</name>
<comment type="caution">
    <text evidence="3">The sequence shown here is derived from an EMBL/GenBank/DDBJ whole genome shotgun (WGS) entry which is preliminary data.</text>
</comment>
<proteinExistence type="predicted"/>
<dbReference type="OrthoDB" id="1047461at2"/>
<feature type="domain" description="Putative auto-transporter adhesin head GIN" evidence="2">
    <location>
        <begin position="254"/>
        <end position="317"/>
    </location>
</feature>
<protein>
    <recommendedName>
        <fullName evidence="2">Putative auto-transporter adhesin head GIN domain-containing protein</fullName>
    </recommendedName>
</protein>
<keyword evidence="1" id="KW-0732">Signal</keyword>
<feature type="signal peptide" evidence="1">
    <location>
        <begin position="1"/>
        <end position="19"/>
    </location>
</feature>
<dbReference type="EMBL" id="LFQU01000013">
    <property type="protein sequence ID" value="KOO68471.1"/>
    <property type="molecule type" value="Genomic_DNA"/>
</dbReference>
<reference evidence="3 4" key="1">
    <citation type="submission" date="2015-06" db="EMBL/GenBank/DDBJ databases">
        <title>Prevotella sp. 109, sp. nov., a novel member of the family Prevotellaceae isolated from human faeces.</title>
        <authorList>
            <person name="Shkoporov A.N."/>
            <person name="Chaplin A.V."/>
            <person name="Kafarskaia L.I."/>
            <person name="Efimov B.A."/>
        </authorList>
    </citation>
    <scope>NUCLEOTIDE SEQUENCE [LARGE SCALE GENOMIC DNA]</scope>
    <source>
        <strain evidence="3 4">109</strain>
    </source>
</reference>
<keyword evidence="4" id="KW-1185">Reference proteome</keyword>
<dbReference type="RefSeq" id="WP_053398428.1">
    <property type="nucleotide sequence ID" value="NZ_LFQU01000013.1"/>
</dbReference>
<dbReference type="Gene3D" id="2.160.20.120">
    <property type="match status" value="2"/>
</dbReference>
<evidence type="ECO:0000259" key="2">
    <source>
        <dbReference type="Pfam" id="PF10988"/>
    </source>
</evidence>
<sequence>MKFKLYLFLAFIASIPLIACGCSNKNMAVEKTGIKLHDNFKDSDSGIIKKTLPLKDFHGINVESSVGVYYTQGSEYKVVFEGSENAWKALCFDVQEQTLVVKSSKKPHDDGNKSGLYKLYVTAPNIDRLSCSGFFYFHAKSMKTGSLTVNNKGALNLDIENLKADSYNIVNKGFITNNGRFEVGKFDVQNYAAYSCRSDLKVLGDMNVSNKGSVYLCGSIEANKIFWNCRGADNCELAIKAKNVDFNISGSGVINGKFKGDGMNIKCNGAAKINMDVDCLSVTASVNGNGNIALSGTADKIDIGGSGISRIDTSRLNNFD</sequence>
<evidence type="ECO:0000313" key="3">
    <source>
        <dbReference type="EMBL" id="KOO68471.1"/>
    </source>
</evidence>
<evidence type="ECO:0000313" key="4">
    <source>
        <dbReference type="Proteomes" id="UP000036951"/>
    </source>
</evidence>
<evidence type="ECO:0000256" key="1">
    <source>
        <dbReference type="SAM" id="SignalP"/>
    </source>
</evidence>
<accession>A0A8E1QZA2</accession>
<organism evidence="3 4">
    <name type="scientific">Xylanibacter rarus</name>
    <dbReference type="NCBI Taxonomy" id="1676614"/>
    <lineage>
        <taxon>Bacteria</taxon>
        <taxon>Pseudomonadati</taxon>
        <taxon>Bacteroidota</taxon>
        <taxon>Bacteroidia</taxon>
        <taxon>Bacteroidales</taxon>
        <taxon>Prevotellaceae</taxon>
        <taxon>Xylanibacter</taxon>
    </lineage>
</organism>
<dbReference type="PROSITE" id="PS51257">
    <property type="entry name" value="PROKAR_LIPOPROTEIN"/>
    <property type="match status" value="1"/>
</dbReference>
<dbReference type="Pfam" id="PF10988">
    <property type="entry name" value="DUF2807"/>
    <property type="match status" value="2"/>
</dbReference>
<feature type="chain" id="PRO_5034894582" description="Putative auto-transporter adhesin head GIN domain-containing protein" evidence="1">
    <location>
        <begin position="20"/>
        <end position="320"/>
    </location>
</feature>
<dbReference type="InterPro" id="IPR021255">
    <property type="entry name" value="DUF2807"/>
</dbReference>